<dbReference type="AlphaFoldDB" id="A0A5N6TXJ2"/>
<evidence type="ECO:0000313" key="2">
    <source>
        <dbReference type="Proteomes" id="UP000325780"/>
    </source>
</evidence>
<evidence type="ECO:0000313" key="1">
    <source>
        <dbReference type="EMBL" id="KAE8151102.1"/>
    </source>
</evidence>
<dbReference type="EMBL" id="ML742078">
    <property type="protein sequence ID" value="KAE8151102.1"/>
    <property type="molecule type" value="Genomic_DNA"/>
</dbReference>
<sequence>METRGSCRCGIDALQLMTELRNFHTVVKLEMILNLAQRVYDHGQAMLNCNDCRRSLPQSSFLTIPALAEQCISLFEAVCSAYSITRRATIFDPNLLAYEQPMPQFICIRSTVQLGVTDLEDHEASMLVRMLLNRSSMKLLGLLEALQNILRTIPTDSQVHRAGASTLRTCDSSVESIIHSFAVFMEQIKIERGSRLVLRQNITGS</sequence>
<accession>A0A5N6TXJ2</accession>
<proteinExistence type="predicted"/>
<evidence type="ECO:0008006" key="3">
    <source>
        <dbReference type="Google" id="ProtNLM"/>
    </source>
</evidence>
<dbReference type="Proteomes" id="UP000325780">
    <property type="component" value="Unassembled WGS sequence"/>
</dbReference>
<reference evidence="1 2" key="1">
    <citation type="submission" date="2019-04" db="EMBL/GenBank/DDBJ databases">
        <title>Friends and foes A comparative genomics study of 23 Aspergillus species from section Flavi.</title>
        <authorList>
            <consortium name="DOE Joint Genome Institute"/>
            <person name="Kjaerbolling I."/>
            <person name="Vesth T."/>
            <person name="Frisvad J.C."/>
            <person name="Nybo J.L."/>
            <person name="Theobald S."/>
            <person name="Kildgaard S."/>
            <person name="Isbrandt T."/>
            <person name="Kuo A."/>
            <person name="Sato A."/>
            <person name="Lyhne E.K."/>
            <person name="Kogle M.E."/>
            <person name="Wiebenga A."/>
            <person name="Kun R.S."/>
            <person name="Lubbers R.J."/>
            <person name="Makela M.R."/>
            <person name="Barry K."/>
            <person name="Chovatia M."/>
            <person name="Clum A."/>
            <person name="Daum C."/>
            <person name="Haridas S."/>
            <person name="He G."/>
            <person name="LaButti K."/>
            <person name="Lipzen A."/>
            <person name="Mondo S."/>
            <person name="Riley R."/>
            <person name="Salamov A."/>
            <person name="Simmons B.A."/>
            <person name="Magnuson J.K."/>
            <person name="Henrissat B."/>
            <person name="Mortensen U.H."/>
            <person name="Larsen T.O."/>
            <person name="Devries R.P."/>
            <person name="Grigoriev I.V."/>
            <person name="Machida M."/>
            <person name="Baker S.E."/>
            <person name="Andersen M.R."/>
        </authorList>
    </citation>
    <scope>NUCLEOTIDE SEQUENCE [LARGE SCALE GENOMIC DNA]</scope>
    <source>
        <strain evidence="1 2">IBT 18842</strain>
    </source>
</reference>
<gene>
    <name evidence="1" type="ORF">BDV25DRAFT_171705</name>
</gene>
<protein>
    <recommendedName>
        <fullName evidence="3">AflR-like C6 transcription factor</fullName>
    </recommendedName>
</protein>
<dbReference type="OrthoDB" id="4503771at2759"/>
<organism evidence="1 2">
    <name type="scientific">Aspergillus avenaceus</name>
    <dbReference type="NCBI Taxonomy" id="36643"/>
    <lineage>
        <taxon>Eukaryota</taxon>
        <taxon>Fungi</taxon>
        <taxon>Dikarya</taxon>
        <taxon>Ascomycota</taxon>
        <taxon>Pezizomycotina</taxon>
        <taxon>Eurotiomycetes</taxon>
        <taxon>Eurotiomycetidae</taxon>
        <taxon>Eurotiales</taxon>
        <taxon>Aspergillaceae</taxon>
        <taxon>Aspergillus</taxon>
        <taxon>Aspergillus subgen. Circumdati</taxon>
    </lineage>
</organism>
<name>A0A5N6TXJ2_ASPAV</name>
<keyword evidence="2" id="KW-1185">Reference proteome</keyword>